<dbReference type="EMBL" id="BOMW01000027">
    <property type="protein sequence ID" value="GIF05474.1"/>
    <property type="molecule type" value="Genomic_DNA"/>
</dbReference>
<organism evidence="1 2">
    <name type="scientific">Actinoplanes siamensis</name>
    <dbReference type="NCBI Taxonomy" id="1223317"/>
    <lineage>
        <taxon>Bacteria</taxon>
        <taxon>Bacillati</taxon>
        <taxon>Actinomycetota</taxon>
        <taxon>Actinomycetes</taxon>
        <taxon>Micromonosporales</taxon>
        <taxon>Micromonosporaceae</taxon>
        <taxon>Actinoplanes</taxon>
    </lineage>
</organism>
<dbReference type="InterPro" id="IPR016024">
    <property type="entry name" value="ARM-type_fold"/>
</dbReference>
<sequence>MTQTDSPLTGLHDVDWASLDRGPAVRQMLTDLAGGDAAARAAAWGGLYRSAPDGEDVRPWVAAALPTMLALVTDPGQPERGRLLRLIGDLAGADRTWQRAGETLRAKTVLAGSDRLAELLVDEDPLVRDAAAYTVRAVCRMTPGWIELLWGRYVEEPDPTVRVTILRSAVIAGATGGGYEPTKIWLAWVADGDADLKVRITALTELTALLNPPPFDVETARDTVLAAYRAGLNREPEPLDDLAAPLLAGRRMAARQWTPGYPQVVSAIRTSYRNDVAAQLELFGRMLEMDGWDARQDALCEARVMVQRLRGPYPPLVRRAAELLADPDPQVRAAALRLLHGIGELARPAADAVWSGLSRAGQRVWVTRGPRGPVLGAGVQMLAGLRDERLLPMLHRLLDEAPDTGDLHRSIAGYGFRARGLSRTLRRRLRGLPPGVDPAHRAGLLRALTAVAPNEAADHLAEEPIDLTTLGLLAQAGRAAGDRTADIEAALTTGDPAVELAAAHAVWRVAGDAEAAAAVYDRWFDDGRAAAEHQVAAIDGLKELGIRVRSRAHRLSRLLRGKADGTVVAAAADALWWVAGQRDAARTLGRVWESAPRARPRIARLWTATGDTRYGARYARAEIGNPVRHNASIHGMLPAQVTEDERLLALCREIVAQGS</sequence>
<dbReference type="RefSeq" id="WP_203680232.1">
    <property type="nucleotide sequence ID" value="NZ_BOMW01000027.1"/>
</dbReference>
<gene>
    <name evidence="1" type="ORF">Asi03nite_30120</name>
</gene>
<dbReference type="InterPro" id="IPR011989">
    <property type="entry name" value="ARM-like"/>
</dbReference>
<evidence type="ECO:0000313" key="1">
    <source>
        <dbReference type="EMBL" id="GIF05474.1"/>
    </source>
</evidence>
<dbReference type="Proteomes" id="UP000629619">
    <property type="component" value="Unassembled WGS sequence"/>
</dbReference>
<protein>
    <recommendedName>
        <fullName evidence="3">HEAT repeat protein</fullName>
    </recommendedName>
</protein>
<keyword evidence="2" id="KW-1185">Reference proteome</keyword>
<name>A0A919N721_9ACTN</name>
<reference evidence="1" key="1">
    <citation type="submission" date="2021-01" db="EMBL/GenBank/DDBJ databases">
        <title>Whole genome shotgun sequence of Actinoplanes siamensis NBRC 109076.</title>
        <authorList>
            <person name="Komaki H."/>
            <person name="Tamura T."/>
        </authorList>
    </citation>
    <scope>NUCLEOTIDE SEQUENCE</scope>
    <source>
        <strain evidence="1">NBRC 109076</strain>
    </source>
</reference>
<dbReference type="AlphaFoldDB" id="A0A919N721"/>
<comment type="caution">
    <text evidence="1">The sequence shown here is derived from an EMBL/GenBank/DDBJ whole genome shotgun (WGS) entry which is preliminary data.</text>
</comment>
<evidence type="ECO:0000313" key="2">
    <source>
        <dbReference type="Proteomes" id="UP000629619"/>
    </source>
</evidence>
<evidence type="ECO:0008006" key="3">
    <source>
        <dbReference type="Google" id="ProtNLM"/>
    </source>
</evidence>
<proteinExistence type="predicted"/>
<dbReference type="Gene3D" id="1.25.10.10">
    <property type="entry name" value="Leucine-rich Repeat Variant"/>
    <property type="match status" value="1"/>
</dbReference>
<dbReference type="SUPFAM" id="SSF48371">
    <property type="entry name" value="ARM repeat"/>
    <property type="match status" value="1"/>
</dbReference>
<accession>A0A919N721</accession>